<feature type="compositionally biased region" description="Basic and acidic residues" evidence="1">
    <location>
        <begin position="362"/>
        <end position="371"/>
    </location>
</feature>
<evidence type="ECO:0000313" key="4">
    <source>
        <dbReference type="Proteomes" id="UP000672032"/>
    </source>
</evidence>
<keyword evidence="4" id="KW-1185">Reference proteome</keyword>
<dbReference type="AlphaFoldDB" id="A0A8A3PF38"/>
<feature type="region of interest" description="Disordered" evidence="1">
    <location>
        <begin position="513"/>
        <end position="544"/>
    </location>
</feature>
<organism evidence="3 4">
    <name type="scientific">Monilinia vaccinii-corymbosi</name>
    <dbReference type="NCBI Taxonomy" id="61207"/>
    <lineage>
        <taxon>Eukaryota</taxon>
        <taxon>Fungi</taxon>
        <taxon>Dikarya</taxon>
        <taxon>Ascomycota</taxon>
        <taxon>Pezizomycotina</taxon>
        <taxon>Leotiomycetes</taxon>
        <taxon>Helotiales</taxon>
        <taxon>Sclerotiniaceae</taxon>
        <taxon>Monilinia</taxon>
    </lineage>
</organism>
<dbReference type="EMBL" id="CP063408">
    <property type="protein sequence ID" value="QSZ33664.1"/>
    <property type="molecule type" value="Genomic_DNA"/>
</dbReference>
<name>A0A8A3PF38_9HELO</name>
<feature type="compositionally biased region" description="Low complexity" evidence="1">
    <location>
        <begin position="300"/>
        <end position="309"/>
    </location>
</feature>
<evidence type="ECO:0000256" key="1">
    <source>
        <dbReference type="SAM" id="MobiDB-lite"/>
    </source>
</evidence>
<accession>A0A8A3PF38</accession>
<evidence type="ECO:0000259" key="2">
    <source>
        <dbReference type="PROSITE" id="PS50076"/>
    </source>
</evidence>
<dbReference type="PRINTS" id="PR00625">
    <property type="entry name" value="JDOMAIN"/>
</dbReference>
<dbReference type="Pfam" id="PF00226">
    <property type="entry name" value="DnaJ"/>
    <property type="match status" value="1"/>
</dbReference>
<dbReference type="CDD" id="cd06257">
    <property type="entry name" value="DnaJ"/>
    <property type="match status" value="1"/>
</dbReference>
<evidence type="ECO:0000313" key="3">
    <source>
        <dbReference type="EMBL" id="QSZ33664.1"/>
    </source>
</evidence>
<dbReference type="Gene3D" id="1.10.287.110">
    <property type="entry name" value="DnaJ domain"/>
    <property type="match status" value="1"/>
</dbReference>
<dbReference type="SMART" id="SM00271">
    <property type="entry name" value="DnaJ"/>
    <property type="match status" value="1"/>
</dbReference>
<dbReference type="PANTHER" id="PTHR24074">
    <property type="entry name" value="CO-CHAPERONE PROTEIN DJLA"/>
    <property type="match status" value="1"/>
</dbReference>
<gene>
    <name evidence="3" type="ORF">DSL72_005232</name>
</gene>
<dbReference type="InterPro" id="IPR050817">
    <property type="entry name" value="DjlA_DnaK_co-chaperone"/>
</dbReference>
<sequence length="544" mass="61884">MARSGEQAVDEKCEIPGLLSHYYNLNVPIDARPHQIKKSYLRLSKTIQPDKFRDPNQNAHALEAIKLVNEAYKVLSDGENRRRHREDYCPGRLGNLSSLSKDYEANRPFFDWDEKWNRGVKPWLWHYDPIQIRGCKYDDRDDEEYLTTRRFCTATWVNLVHLVVDNGLPTTISDNIWRRAQIWRDGKVNNAQDKLVTLGFQSGCSHFQLNITMKEDYTIPWSGIESNTDWPLSANFGEVFCPDILLLPLAITMASLFIYARLVIKILRRSPAPTRPVFWPPSAITSPHSEDSFLDGIMTQSQRQSQARSPQRRSRPTPSEQESYTDDEVTPQHSSKKSPQKPIYNASAVAKMSRSTNPPAETRNKPAEPSHVRVGTKGRSANPSEKSSPTHYHDADSQRQPSPPHPWQLLSLSPSEKHWYYSDPGNDSAHHLPLRERRRPLAAPEPLRTRYVHYEDEDYADDGEQTPRTCAALTASGRPCQRRVSMTSPLSGPPIPGLGSPLCFQHRHVRKWIGRNNEQEPPTPGRTPSARNSPALRKAASSGV</sequence>
<dbReference type="PROSITE" id="PS50076">
    <property type="entry name" value="DNAJ_2"/>
    <property type="match status" value="1"/>
</dbReference>
<dbReference type="InterPro" id="IPR001623">
    <property type="entry name" value="DnaJ_domain"/>
</dbReference>
<feature type="region of interest" description="Disordered" evidence="1">
    <location>
        <begin position="299"/>
        <end position="443"/>
    </location>
</feature>
<dbReference type="InterPro" id="IPR036869">
    <property type="entry name" value="J_dom_sf"/>
</dbReference>
<feature type="compositionally biased region" description="Polar residues" evidence="1">
    <location>
        <begin position="379"/>
        <end position="390"/>
    </location>
</feature>
<dbReference type="Proteomes" id="UP000672032">
    <property type="component" value="Chromosome 4"/>
</dbReference>
<dbReference type="SUPFAM" id="SSF46565">
    <property type="entry name" value="Chaperone J-domain"/>
    <property type="match status" value="1"/>
</dbReference>
<proteinExistence type="predicted"/>
<protein>
    <recommendedName>
        <fullName evidence="2">J domain-containing protein</fullName>
    </recommendedName>
</protein>
<dbReference type="OrthoDB" id="10250354at2759"/>
<feature type="domain" description="J" evidence="2">
    <location>
        <begin position="20"/>
        <end position="89"/>
    </location>
</feature>
<reference evidence="3" key="1">
    <citation type="submission" date="2020-10" db="EMBL/GenBank/DDBJ databases">
        <title>Genome Sequence of Monilinia vaccinii-corymbosi Sheds Light on Mummy Berry Disease Infection of Blueberry and Mating Type.</title>
        <authorList>
            <person name="Yow A.G."/>
            <person name="Zhang Y."/>
            <person name="Bansal K."/>
            <person name="Eacker S.M."/>
            <person name="Sullivan S."/>
            <person name="Liachko I."/>
            <person name="Cubeta M.A."/>
            <person name="Rollins J.A."/>
            <person name="Ashrafi H."/>
        </authorList>
    </citation>
    <scope>NUCLEOTIDE SEQUENCE</scope>
    <source>
        <strain evidence="3">RL-1</strain>
    </source>
</reference>